<evidence type="ECO:0000256" key="1">
    <source>
        <dbReference type="SAM" id="Phobius"/>
    </source>
</evidence>
<keyword evidence="1" id="KW-0472">Membrane</keyword>
<protein>
    <submittedName>
        <fullName evidence="2">Uncharacterized protein</fullName>
    </submittedName>
</protein>
<evidence type="ECO:0000313" key="2">
    <source>
        <dbReference type="EMBL" id="SLN53095.1"/>
    </source>
</evidence>
<proteinExistence type="predicted"/>
<keyword evidence="1" id="KW-1133">Transmembrane helix</keyword>
<feature type="transmembrane region" description="Helical" evidence="1">
    <location>
        <begin position="29"/>
        <end position="49"/>
    </location>
</feature>
<gene>
    <name evidence="2" type="ORF">PAM7971_02697</name>
</gene>
<accession>A0A1Y5T0H1</accession>
<dbReference type="RefSeq" id="WP_139204569.1">
    <property type="nucleotide sequence ID" value="NZ_FNZV01000009.1"/>
</dbReference>
<organism evidence="2 3">
    <name type="scientific">Pacificibacter marinus</name>
    <dbReference type="NCBI Taxonomy" id="658057"/>
    <lineage>
        <taxon>Bacteria</taxon>
        <taxon>Pseudomonadati</taxon>
        <taxon>Pseudomonadota</taxon>
        <taxon>Alphaproteobacteria</taxon>
        <taxon>Rhodobacterales</taxon>
        <taxon>Roseobacteraceae</taxon>
        <taxon>Pacificibacter</taxon>
    </lineage>
</organism>
<dbReference type="AlphaFoldDB" id="A0A1Y5T0H1"/>
<evidence type="ECO:0000313" key="3">
    <source>
        <dbReference type="Proteomes" id="UP000193307"/>
    </source>
</evidence>
<keyword evidence="1" id="KW-0812">Transmembrane</keyword>
<sequence length="72" mass="7722">MSSITKIPRPLTLTPNTTLSSHPILKNGWGLLIAVGIMVILMGLGPSLFPKTPTYQGEDWHGNSAGSALERH</sequence>
<name>A0A1Y5T0H1_9RHOB</name>
<reference evidence="2 3" key="1">
    <citation type="submission" date="2017-03" db="EMBL/GenBank/DDBJ databases">
        <authorList>
            <person name="Afonso C.L."/>
            <person name="Miller P.J."/>
            <person name="Scott M.A."/>
            <person name="Spackman E."/>
            <person name="Goraichik I."/>
            <person name="Dimitrov K.M."/>
            <person name="Suarez D.L."/>
            <person name="Swayne D.E."/>
        </authorList>
    </citation>
    <scope>NUCLEOTIDE SEQUENCE [LARGE SCALE GENOMIC DNA]</scope>
    <source>
        <strain evidence="2 3">CECT 7971</strain>
    </source>
</reference>
<keyword evidence="3" id="KW-1185">Reference proteome</keyword>
<dbReference type="EMBL" id="FWFW01000009">
    <property type="protein sequence ID" value="SLN53095.1"/>
    <property type="molecule type" value="Genomic_DNA"/>
</dbReference>
<dbReference type="Proteomes" id="UP000193307">
    <property type="component" value="Unassembled WGS sequence"/>
</dbReference>